<evidence type="ECO:0000313" key="7">
    <source>
        <dbReference type="Proteomes" id="UP001230504"/>
    </source>
</evidence>
<name>A0AAD8UVD3_9PEZI</name>
<keyword evidence="1" id="KW-0147">Chitin-binding</keyword>
<dbReference type="EMBL" id="JAHLJV010000180">
    <property type="protein sequence ID" value="KAK1565892.1"/>
    <property type="molecule type" value="Genomic_DNA"/>
</dbReference>
<dbReference type="GO" id="GO:0008061">
    <property type="term" value="F:chitin binding"/>
    <property type="evidence" value="ECO:0007669"/>
    <property type="project" value="UniProtKB-KW"/>
</dbReference>
<evidence type="ECO:0000313" key="6">
    <source>
        <dbReference type="EMBL" id="KAK1565892.1"/>
    </source>
</evidence>
<evidence type="ECO:0000256" key="2">
    <source>
        <dbReference type="ARBA" id="ARBA00023026"/>
    </source>
</evidence>
<dbReference type="PANTHER" id="PTHR34997:SF1">
    <property type="entry name" value="PEPTIDOGLYCAN-BINDING LYSIN DOMAIN"/>
    <property type="match status" value="1"/>
</dbReference>
<evidence type="ECO:0000259" key="5">
    <source>
        <dbReference type="PROSITE" id="PS51782"/>
    </source>
</evidence>
<evidence type="ECO:0000256" key="1">
    <source>
        <dbReference type="ARBA" id="ARBA00022669"/>
    </source>
</evidence>
<feature type="domain" description="LysM" evidence="5">
    <location>
        <begin position="71"/>
        <end position="119"/>
    </location>
</feature>
<dbReference type="PANTHER" id="PTHR34997">
    <property type="entry name" value="AM15"/>
    <property type="match status" value="1"/>
</dbReference>
<dbReference type="PROSITE" id="PS51782">
    <property type="entry name" value="LYSM"/>
    <property type="match status" value="1"/>
</dbReference>
<evidence type="ECO:0000256" key="3">
    <source>
        <dbReference type="ARBA" id="ARBA00044955"/>
    </source>
</evidence>
<sequence length="356" mass="37546">MAYGGHFPDTEELTHMCQTDCLQALESLRQAQTSRCADDVLVASQVTTGNPTSTAATPTSTSPEPDKSCVSTYTVQAGDVDCHSITVSQGVSLNQMLYFNNLQSGCADFPTGAGTQLCMSHTCEKYTVQQNDTCGCDNLALLVGAQICVSFPGDVTSTPITTRPPQSKTVAPIPTNVVEGTNTRCSRYYEAKPDDTCGSVSTNQGIALQDCVAAVRDIGTYTGYSGGSGPTNPCVAGTTVADASSCYATTYATTDLWTFPVLNITASTTSTATSSWTSVSVTPVAPYPVTESAEPMPTPHQAGMASGCTDFYKVVEGTTCAAILDGFAITWFDFNNNHGSNHQDDNKRDGHKQQQK</sequence>
<feature type="region of interest" description="Disordered" evidence="4">
    <location>
        <begin position="48"/>
        <end position="67"/>
    </location>
</feature>
<comment type="similarity">
    <text evidence="3">Belongs to the secreted LysM effector family.</text>
</comment>
<organism evidence="6 7">
    <name type="scientific">Colletotrichum navitas</name>
    <dbReference type="NCBI Taxonomy" id="681940"/>
    <lineage>
        <taxon>Eukaryota</taxon>
        <taxon>Fungi</taxon>
        <taxon>Dikarya</taxon>
        <taxon>Ascomycota</taxon>
        <taxon>Pezizomycotina</taxon>
        <taxon>Sordariomycetes</taxon>
        <taxon>Hypocreomycetidae</taxon>
        <taxon>Glomerellales</taxon>
        <taxon>Glomerellaceae</taxon>
        <taxon>Colletotrichum</taxon>
        <taxon>Colletotrichum graminicola species complex</taxon>
    </lineage>
</organism>
<comment type="caution">
    <text evidence="6">The sequence shown here is derived from an EMBL/GenBank/DDBJ whole genome shotgun (WGS) entry which is preliminary data.</text>
</comment>
<dbReference type="InterPro" id="IPR018392">
    <property type="entry name" value="LysM"/>
</dbReference>
<dbReference type="InterPro" id="IPR036779">
    <property type="entry name" value="LysM_dom_sf"/>
</dbReference>
<feature type="compositionally biased region" description="Low complexity" evidence="4">
    <location>
        <begin position="51"/>
        <end position="63"/>
    </location>
</feature>
<dbReference type="Gene3D" id="3.10.350.10">
    <property type="entry name" value="LysM domain"/>
    <property type="match status" value="1"/>
</dbReference>
<keyword evidence="2" id="KW-0843">Virulence</keyword>
<dbReference type="AlphaFoldDB" id="A0AAD8UVD3"/>
<dbReference type="InterPro" id="IPR052210">
    <property type="entry name" value="LysM1-like"/>
</dbReference>
<dbReference type="RefSeq" id="XP_060407145.1">
    <property type="nucleotide sequence ID" value="XM_060564395.1"/>
</dbReference>
<gene>
    <name evidence="6" type="ORF">LY79DRAFT_675094</name>
</gene>
<protein>
    <recommendedName>
        <fullName evidence="5">LysM domain-containing protein</fullName>
    </recommendedName>
</protein>
<reference evidence="6" key="1">
    <citation type="submission" date="2021-06" db="EMBL/GenBank/DDBJ databases">
        <title>Comparative genomics, transcriptomics and evolutionary studies reveal genomic signatures of adaptation to plant cell wall in hemibiotrophic fungi.</title>
        <authorList>
            <consortium name="DOE Joint Genome Institute"/>
            <person name="Baroncelli R."/>
            <person name="Diaz J.F."/>
            <person name="Benocci T."/>
            <person name="Peng M."/>
            <person name="Battaglia E."/>
            <person name="Haridas S."/>
            <person name="Andreopoulos W."/>
            <person name="Labutti K."/>
            <person name="Pangilinan J."/>
            <person name="Floch G.L."/>
            <person name="Makela M.R."/>
            <person name="Henrissat B."/>
            <person name="Grigoriev I.V."/>
            <person name="Crouch J.A."/>
            <person name="De Vries R.P."/>
            <person name="Sukno S.A."/>
            <person name="Thon M.R."/>
        </authorList>
    </citation>
    <scope>NUCLEOTIDE SEQUENCE</scope>
    <source>
        <strain evidence="6">CBS 125086</strain>
    </source>
</reference>
<dbReference type="Proteomes" id="UP001230504">
    <property type="component" value="Unassembled WGS sequence"/>
</dbReference>
<dbReference type="GeneID" id="85448635"/>
<evidence type="ECO:0000256" key="4">
    <source>
        <dbReference type="SAM" id="MobiDB-lite"/>
    </source>
</evidence>
<keyword evidence="7" id="KW-1185">Reference proteome</keyword>
<accession>A0AAD8UVD3</accession>
<proteinExistence type="inferred from homology"/>